<proteinExistence type="predicted"/>
<organism evidence="1 2">
    <name type="scientific">Paractinoplanes ferrugineus</name>
    <dbReference type="NCBI Taxonomy" id="113564"/>
    <lineage>
        <taxon>Bacteria</taxon>
        <taxon>Bacillati</taxon>
        <taxon>Actinomycetota</taxon>
        <taxon>Actinomycetes</taxon>
        <taxon>Micromonosporales</taxon>
        <taxon>Micromonosporaceae</taxon>
        <taxon>Paractinoplanes</taxon>
    </lineage>
</organism>
<dbReference type="EMBL" id="BOMM01000012">
    <property type="protein sequence ID" value="GIE09971.1"/>
    <property type="molecule type" value="Genomic_DNA"/>
</dbReference>
<name>A0A919IVU4_9ACTN</name>
<evidence type="ECO:0000313" key="1">
    <source>
        <dbReference type="EMBL" id="GIE09971.1"/>
    </source>
</evidence>
<dbReference type="Proteomes" id="UP000598174">
    <property type="component" value="Unassembled WGS sequence"/>
</dbReference>
<evidence type="ECO:0000313" key="2">
    <source>
        <dbReference type="Proteomes" id="UP000598174"/>
    </source>
</evidence>
<gene>
    <name evidence="1" type="ORF">Afe05nite_18110</name>
</gene>
<reference evidence="1" key="1">
    <citation type="submission" date="2021-01" db="EMBL/GenBank/DDBJ databases">
        <title>Whole genome shotgun sequence of Actinoplanes ferrugineus NBRC 15555.</title>
        <authorList>
            <person name="Komaki H."/>
            <person name="Tamura T."/>
        </authorList>
    </citation>
    <scope>NUCLEOTIDE SEQUENCE</scope>
    <source>
        <strain evidence="1">NBRC 15555</strain>
    </source>
</reference>
<dbReference type="AlphaFoldDB" id="A0A919IVU4"/>
<keyword evidence="2" id="KW-1185">Reference proteome</keyword>
<protein>
    <recommendedName>
        <fullName evidence="3">Excreted virulence factor EspC (Type VII ESX diderm)</fullName>
    </recommendedName>
</protein>
<accession>A0A919IVU4</accession>
<comment type="caution">
    <text evidence="1">The sequence shown here is derived from an EMBL/GenBank/DDBJ whole genome shotgun (WGS) entry which is preliminary data.</text>
</comment>
<dbReference type="RefSeq" id="WP_203816538.1">
    <property type="nucleotide sequence ID" value="NZ_BAAABP010000007.1"/>
</dbReference>
<evidence type="ECO:0008006" key="3">
    <source>
        <dbReference type="Google" id="ProtNLM"/>
    </source>
</evidence>
<sequence length="95" mass="10004">MNPDFEVDTDELRQAASALSGTADRVTAGASAAPAVPHVPRWRTVDAATLAAVAARRQLAALGHDFETTARRMAEVAEAYAAADARAVSRLRSSR</sequence>